<dbReference type="Proteomes" id="UP000323521">
    <property type="component" value="Chromosome"/>
</dbReference>
<dbReference type="KEGG" id="fwa:DCMF_16410"/>
<dbReference type="EMBL" id="CP017634">
    <property type="protein sequence ID" value="ATW26142.1"/>
    <property type="molecule type" value="Genomic_DNA"/>
</dbReference>
<evidence type="ECO:0000313" key="2">
    <source>
        <dbReference type="Proteomes" id="UP000323521"/>
    </source>
</evidence>
<accession>A0A3G1KUM3</accession>
<protein>
    <submittedName>
        <fullName evidence="1">Uncharacterized protein</fullName>
    </submittedName>
</protein>
<organism evidence="1 2">
    <name type="scientific">Formimonas warabiya</name>
    <dbReference type="NCBI Taxonomy" id="1761012"/>
    <lineage>
        <taxon>Bacteria</taxon>
        <taxon>Bacillati</taxon>
        <taxon>Bacillota</taxon>
        <taxon>Clostridia</taxon>
        <taxon>Eubacteriales</taxon>
        <taxon>Peptococcaceae</taxon>
        <taxon>Candidatus Formimonas</taxon>
    </lineage>
</organism>
<reference evidence="1 2" key="1">
    <citation type="submission" date="2016-10" db="EMBL/GenBank/DDBJ databases">
        <title>Complete Genome Sequence of Peptococcaceae strain DCMF.</title>
        <authorList>
            <person name="Edwards R.J."/>
            <person name="Holland S.I."/>
            <person name="Deshpande N.P."/>
            <person name="Wong Y.K."/>
            <person name="Ertan H."/>
            <person name="Manefield M."/>
            <person name="Russell T.L."/>
            <person name="Lee M.J."/>
        </authorList>
    </citation>
    <scope>NUCLEOTIDE SEQUENCE [LARGE SCALE GENOMIC DNA]</scope>
    <source>
        <strain evidence="1 2">DCMF</strain>
    </source>
</reference>
<dbReference type="RefSeq" id="WP_148135420.1">
    <property type="nucleotide sequence ID" value="NZ_CP017634.1"/>
</dbReference>
<dbReference type="AlphaFoldDB" id="A0A3G1KUM3"/>
<keyword evidence="2" id="KW-1185">Reference proteome</keyword>
<evidence type="ECO:0000313" key="1">
    <source>
        <dbReference type="EMBL" id="ATW26142.1"/>
    </source>
</evidence>
<sequence length="78" mass="8430">MIDKTGNSAIATGNSCITAFSPGQDTSGALAGQNYRLPAIFTKRPLIGMIIERNLFIRSILRADTGSTGKEREKKDEN</sequence>
<gene>
    <name evidence="1" type="ORF">DCMF_16410</name>
</gene>
<name>A0A3G1KUM3_FORW1</name>
<proteinExistence type="predicted"/>